<dbReference type="Proteomes" id="UP000029264">
    <property type="component" value="Unassembled WGS sequence"/>
</dbReference>
<protein>
    <submittedName>
        <fullName evidence="1">Uncharacterized protein</fullName>
    </submittedName>
</protein>
<dbReference type="STRING" id="1515746.HR45_00080"/>
<organism evidence="1 2">
    <name type="scientific">Shewanella mangrovi</name>
    <dbReference type="NCBI Taxonomy" id="1515746"/>
    <lineage>
        <taxon>Bacteria</taxon>
        <taxon>Pseudomonadati</taxon>
        <taxon>Pseudomonadota</taxon>
        <taxon>Gammaproteobacteria</taxon>
        <taxon>Alteromonadales</taxon>
        <taxon>Shewanellaceae</taxon>
        <taxon>Shewanella</taxon>
    </lineage>
</organism>
<reference evidence="1 2" key="1">
    <citation type="submission" date="2014-06" db="EMBL/GenBank/DDBJ databases">
        <title>Shewanella sp. YQH10.</title>
        <authorList>
            <person name="Liu Y."/>
            <person name="Zeng R."/>
        </authorList>
    </citation>
    <scope>NUCLEOTIDE SEQUENCE [LARGE SCALE GENOMIC DNA]</scope>
    <source>
        <strain evidence="1 2">YQH10</strain>
    </source>
</reference>
<keyword evidence="2" id="KW-1185">Reference proteome</keyword>
<evidence type="ECO:0000313" key="2">
    <source>
        <dbReference type="Proteomes" id="UP000029264"/>
    </source>
</evidence>
<dbReference type="AlphaFoldDB" id="A0A094JG08"/>
<dbReference type="EMBL" id="JPEO01000001">
    <property type="protein sequence ID" value="KFZ38845.1"/>
    <property type="molecule type" value="Genomic_DNA"/>
</dbReference>
<sequence>MQLQHESLLICPLAIAHHFTEQMCKQMAKKSQIPWILNNVNNISRFIPTQSGYGPLKNIPKLLTAVLS</sequence>
<evidence type="ECO:0000313" key="1">
    <source>
        <dbReference type="EMBL" id="KFZ38845.1"/>
    </source>
</evidence>
<name>A0A094JG08_9GAMM</name>
<proteinExistence type="predicted"/>
<accession>A0A094JG08</accession>
<comment type="caution">
    <text evidence="1">The sequence shown here is derived from an EMBL/GenBank/DDBJ whole genome shotgun (WGS) entry which is preliminary data.</text>
</comment>
<gene>
    <name evidence="1" type="ORF">HR45_00080</name>
</gene>